<organism evidence="2">
    <name type="scientific">uncultured Sulfurovum sp</name>
    <dbReference type="NCBI Taxonomy" id="269237"/>
    <lineage>
        <taxon>Bacteria</taxon>
        <taxon>Pseudomonadati</taxon>
        <taxon>Campylobacterota</taxon>
        <taxon>Epsilonproteobacteria</taxon>
        <taxon>Campylobacterales</taxon>
        <taxon>Sulfurovaceae</taxon>
        <taxon>Sulfurovum</taxon>
        <taxon>environmental samples</taxon>
    </lineage>
</organism>
<accession>A0A6S6TQY1</accession>
<protein>
    <submittedName>
        <fullName evidence="2">Pyridoxamine 5'-phosphate oxidase</fullName>
    </submittedName>
</protein>
<reference evidence="2" key="1">
    <citation type="submission" date="2020-01" db="EMBL/GenBank/DDBJ databases">
        <authorList>
            <person name="Meier V. D."/>
            <person name="Meier V D."/>
        </authorList>
    </citation>
    <scope>NUCLEOTIDE SEQUENCE</scope>
    <source>
        <strain evidence="2">HLG_WM_MAG_05</strain>
    </source>
</reference>
<dbReference type="PANTHER" id="PTHR39336">
    <property type="entry name" value="PYRIDOXAMINE PHOSPHATE OXIDASE FAMILY PROTEIN (AFU_ORTHOLOGUE AFUA_6G11440)"/>
    <property type="match status" value="1"/>
</dbReference>
<dbReference type="InterPro" id="IPR012349">
    <property type="entry name" value="Split_barrel_FMN-bd"/>
</dbReference>
<evidence type="ECO:0000259" key="1">
    <source>
        <dbReference type="Pfam" id="PF01243"/>
    </source>
</evidence>
<dbReference type="PANTHER" id="PTHR39336:SF1">
    <property type="entry name" value="PYRIDOXAMINE PHOSPHATE OXIDASE FAMILY PROTEIN (AFU_ORTHOLOGUE AFUA_6G11440)"/>
    <property type="match status" value="1"/>
</dbReference>
<sequence>MAVKFKTINKVHKEFIEKQKMFVIGSAGAEGFINVSPKGMDTFKIIDEHTVVWLNHTGSGNETSVHVQENGRMTIMFNSFDKAPMILKLYGTAEVIHDADERWDEMCTYFNEFLGARQFFELKVELVLTSCGFGVPQYKYIGERNKLEKWAKRVGREGMKVFWTEKNVETLDGEKTNVLERSK</sequence>
<proteinExistence type="predicted"/>
<name>A0A6S6TQY1_9BACT</name>
<dbReference type="SUPFAM" id="SSF50475">
    <property type="entry name" value="FMN-binding split barrel"/>
    <property type="match status" value="1"/>
</dbReference>
<dbReference type="Gene3D" id="2.30.110.10">
    <property type="entry name" value="Electron Transport, Fmn-binding Protein, Chain A"/>
    <property type="match status" value="1"/>
</dbReference>
<feature type="domain" description="Pyridoxamine 5'-phosphate oxidase N-terminal" evidence="1">
    <location>
        <begin position="10"/>
        <end position="130"/>
    </location>
</feature>
<dbReference type="InterPro" id="IPR011576">
    <property type="entry name" value="Pyridox_Oxase_N"/>
</dbReference>
<evidence type="ECO:0000313" key="2">
    <source>
        <dbReference type="EMBL" id="CAA6818698.1"/>
    </source>
</evidence>
<dbReference type="AlphaFoldDB" id="A0A6S6TQY1"/>
<dbReference type="EMBL" id="CACVAU010000055">
    <property type="protein sequence ID" value="CAA6818698.1"/>
    <property type="molecule type" value="Genomic_DNA"/>
</dbReference>
<dbReference type="Pfam" id="PF01243">
    <property type="entry name" value="PNPOx_N"/>
    <property type="match status" value="1"/>
</dbReference>
<gene>
    <name evidence="2" type="ORF">HELGO_WM4934</name>
</gene>